<name>A0A072V2U9_MEDTR</name>
<dbReference type="Proteomes" id="UP000002051">
    <property type="component" value="Chromosome 3"/>
</dbReference>
<dbReference type="AlphaFoldDB" id="A0A072V2U9"/>
<dbReference type="HOGENOM" id="CLU_2030154_0_0_1"/>
<reference evidence="1 3" key="2">
    <citation type="journal article" date="2014" name="BMC Genomics">
        <title>An improved genome release (version Mt4.0) for the model legume Medicago truncatula.</title>
        <authorList>
            <person name="Tang H."/>
            <person name="Krishnakumar V."/>
            <person name="Bidwell S."/>
            <person name="Rosen B."/>
            <person name="Chan A."/>
            <person name="Zhou S."/>
            <person name="Gentzbittel L."/>
            <person name="Childs K.L."/>
            <person name="Yandell M."/>
            <person name="Gundlach H."/>
            <person name="Mayer K.F."/>
            <person name="Schwartz D.C."/>
            <person name="Town C.D."/>
        </authorList>
    </citation>
    <scope>GENOME REANNOTATION</scope>
    <source>
        <strain evidence="1">A17</strain>
        <strain evidence="2 3">cv. Jemalong A17</strain>
    </source>
</reference>
<dbReference type="EnsemblPlants" id="KEH36182">
    <property type="protein sequence ID" value="KEH36182"/>
    <property type="gene ID" value="MTR_3g112140"/>
</dbReference>
<reference evidence="2" key="3">
    <citation type="submission" date="2015-04" db="UniProtKB">
        <authorList>
            <consortium name="EnsemblPlants"/>
        </authorList>
    </citation>
    <scope>IDENTIFICATION</scope>
    <source>
        <strain evidence="2">cv. Jemalong A17</strain>
    </source>
</reference>
<proteinExistence type="predicted"/>
<organism evidence="1 3">
    <name type="scientific">Medicago truncatula</name>
    <name type="common">Barrel medic</name>
    <name type="synonym">Medicago tribuloides</name>
    <dbReference type="NCBI Taxonomy" id="3880"/>
    <lineage>
        <taxon>Eukaryota</taxon>
        <taxon>Viridiplantae</taxon>
        <taxon>Streptophyta</taxon>
        <taxon>Embryophyta</taxon>
        <taxon>Tracheophyta</taxon>
        <taxon>Spermatophyta</taxon>
        <taxon>Magnoliopsida</taxon>
        <taxon>eudicotyledons</taxon>
        <taxon>Gunneridae</taxon>
        <taxon>Pentapetalae</taxon>
        <taxon>rosids</taxon>
        <taxon>fabids</taxon>
        <taxon>Fabales</taxon>
        <taxon>Fabaceae</taxon>
        <taxon>Papilionoideae</taxon>
        <taxon>50 kb inversion clade</taxon>
        <taxon>NPAAA clade</taxon>
        <taxon>Hologalegina</taxon>
        <taxon>IRL clade</taxon>
        <taxon>Trifolieae</taxon>
        <taxon>Medicago</taxon>
    </lineage>
</organism>
<sequence>MDNGLGRVSSFFSPLNFSLGVPLVNSILADYLKYSHIDDPHDVSFTNHCHLKQYLLQIDINFIAFCLHLEQRSFADVRVSAIQECISYANTSQQKAESQNKQTTNSTEACQCKERKNLEVKS</sequence>
<reference evidence="1 3" key="1">
    <citation type="journal article" date="2011" name="Nature">
        <title>The Medicago genome provides insight into the evolution of rhizobial symbioses.</title>
        <authorList>
            <person name="Young N.D."/>
            <person name="Debelle F."/>
            <person name="Oldroyd G.E."/>
            <person name="Geurts R."/>
            <person name="Cannon S.B."/>
            <person name="Udvardi M.K."/>
            <person name="Benedito V.A."/>
            <person name="Mayer K.F."/>
            <person name="Gouzy J."/>
            <person name="Schoof H."/>
            <person name="Van de Peer Y."/>
            <person name="Proost S."/>
            <person name="Cook D.R."/>
            <person name="Meyers B.C."/>
            <person name="Spannagl M."/>
            <person name="Cheung F."/>
            <person name="De Mita S."/>
            <person name="Krishnakumar V."/>
            <person name="Gundlach H."/>
            <person name="Zhou S."/>
            <person name="Mudge J."/>
            <person name="Bharti A.K."/>
            <person name="Murray J.D."/>
            <person name="Naoumkina M.A."/>
            <person name="Rosen B."/>
            <person name="Silverstein K.A."/>
            <person name="Tang H."/>
            <person name="Rombauts S."/>
            <person name="Zhao P.X."/>
            <person name="Zhou P."/>
            <person name="Barbe V."/>
            <person name="Bardou P."/>
            <person name="Bechner M."/>
            <person name="Bellec A."/>
            <person name="Berger A."/>
            <person name="Berges H."/>
            <person name="Bidwell S."/>
            <person name="Bisseling T."/>
            <person name="Choisne N."/>
            <person name="Couloux A."/>
            <person name="Denny R."/>
            <person name="Deshpande S."/>
            <person name="Dai X."/>
            <person name="Doyle J.J."/>
            <person name="Dudez A.M."/>
            <person name="Farmer A.D."/>
            <person name="Fouteau S."/>
            <person name="Franken C."/>
            <person name="Gibelin C."/>
            <person name="Gish J."/>
            <person name="Goldstein S."/>
            <person name="Gonzalez A.J."/>
            <person name="Green P.J."/>
            <person name="Hallab A."/>
            <person name="Hartog M."/>
            <person name="Hua A."/>
            <person name="Humphray S.J."/>
            <person name="Jeong D.H."/>
            <person name="Jing Y."/>
            <person name="Jocker A."/>
            <person name="Kenton S.M."/>
            <person name="Kim D.J."/>
            <person name="Klee K."/>
            <person name="Lai H."/>
            <person name="Lang C."/>
            <person name="Lin S."/>
            <person name="Macmil S.L."/>
            <person name="Magdelenat G."/>
            <person name="Matthews L."/>
            <person name="McCorrison J."/>
            <person name="Monaghan E.L."/>
            <person name="Mun J.H."/>
            <person name="Najar F.Z."/>
            <person name="Nicholson C."/>
            <person name="Noirot C."/>
            <person name="O'Bleness M."/>
            <person name="Paule C.R."/>
            <person name="Poulain J."/>
            <person name="Prion F."/>
            <person name="Qin B."/>
            <person name="Qu C."/>
            <person name="Retzel E.F."/>
            <person name="Riddle C."/>
            <person name="Sallet E."/>
            <person name="Samain S."/>
            <person name="Samson N."/>
            <person name="Sanders I."/>
            <person name="Saurat O."/>
            <person name="Scarpelli C."/>
            <person name="Schiex T."/>
            <person name="Segurens B."/>
            <person name="Severin A.J."/>
            <person name="Sherrier D.J."/>
            <person name="Shi R."/>
            <person name="Sims S."/>
            <person name="Singer S.R."/>
            <person name="Sinharoy S."/>
            <person name="Sterck L."/>
            <person name="Viollet A."/>
            <person name="Wang B.B."/>
            <person name="Wang K."/>
            <person name="Wang M."/>
            <person name="Wang X."/>
            <person name="Warfsmann J."/>
            <person name="Weissenbach J."/>
            <person name="White D.D."/>
            <person name="White J.D."/>
            <person name="Wiley G.B."/>
            <person name="Wincker P."/>
            <person name="Xing Y."/>
            <person name="Yang L."/>
            <person name="Yao Z."/>
            <person name="Ying F."/>
            <person name="Zhai J."/>
            <person name="Zhou L."/>
            <person name="Zuber A."/>
            <person name="Denarie J."/>
            <person name="Dixon R.A."/>
            <person name="May G.D."/>
            <person name="Schwartz D.C."/>
            <person name="Rogers J."/>
            <person name="Quetier F."/>
            <person name="Town C.D."/>
            <person name="Roe B.A."/>
        </authorList>
    </citation>
    <scope>NUCLEOTIDE SEQUENCE [LARGE SCALE GENOMIC DNA]</scope>
    <source>
        <strain evidence="1">A17</strain>
        <strain evidence="2 3">cv. Jemalong A17</strain>
    </source>
</reference>
<evidence type="ECO:0000313" key="2">
    <source>
        <dbReference type="EnsemblPlants" id="KEH36182"/>
    </source>
</evidence>
<evidence type="ECO:0000313" key="1">
    <source>
        <dbReference type="EMBL" id="KEH36182.1"/>
    </source>
</evidence>
<keyword evidence="3" id="KW-1185">Reference proteome</keyword>
<dbReference type="EMBL" id="CM001219">
    <property type="protein sequence ID" value="KEH36182.1"/>
    <property type="molecule type" value="Genomic_DNA"/>
</dbReference>
<gene>
    <name evidence="1" type="ordered locus">MTR_3g112140</name>
</gene>
<protein>
    <submittedName>
        <fullName evidence="1 2">Uncharacterized protein</fullName>
    </submittedName>
</protein>
<accession>A0A072V2U9</accession>
<evidence type="ECO:0000313" key="3">
    <source>
        <dbReference type="Proteomes" id="UP000002051"/>
    </source>
</evidence>